<dbReference type="RefSeq" id="WP_135179668.1">
    <property type="nucleotide sequence ID" value="NZ_SPQT01000077.1"/>
</dbReference>
<evidence type="ECO:0000313" key="2">
    <source>
        <dbReference type="Proteomes" id="UP000297966"/>
    </source>
</evidence>
<sequence>MMKRVANPLHISRFLQVYDDDAARKGVNLSIGFDFDRYVSITRTTPTKRPTYPNFRPDRSPIKSGEGFWMMGVDKNGEVAVLQAVRMYDLSRSNFADYLESLKAFYADPTVHAHPNDSCTCLAPSAKKISGKVAYHGDAWVRRDYRGKGIPNIMAGMAFGVSFAMWAPDFVCALVPRWLVDKGVLAQYEYTHNELGGSILRLVEEDISNEDWLTWVTGDELRTRVDRHAREFAR</sequence>
<gene>
    <name evidence="1" type="ORF">E4K65_45905</name>
</gene>
<reference evidence="1 2" key="1">
    <citation type="submission" date="2019-03" db="EMBL/GenBank/DDBJ databases">
        <title>Bradyrhizobium diversity isolated from nodules of Chamaecrista fasciculata.</title>
        <authorList>
            <person name="Klepa M.S."/>
            <person name="Urquiaga M.O."/>
            <person name="Hungria M."/>
            <person name="Delamuta J.R."/>
        </authorList>
    </citation>
    <scope>NUCLEOTIDE SEQUENCE [LARGE SCALE GENOMIC DNA]</scope>
    <source>
        <strain evidence="1 2">CNPSo 3448</strain>
    </source>
</reference>
<dbReference type="Proteomes" id="UP000297966">
    <property type="component" value="Unassembled WGS sequence"/>
</dbReference>
<dbReference type="OrthoDB" id="8068570at2"/>
<dbReference type="EMBL" id="SPQT01000077">
    <property type="protein sequence ID" value="TFV36146.1"/>
    <property type="molecule type" value="Genomic_DNA"/>
</dbReference>
<keyword evidence="2" id="KW-1185">Reference proteome</keyword>
<evidence type="ECO:0000313" key="1">
    <source>
        <dbReference type="EMBL" id="TFV36146.1"/>
    </source>
</evidence>
<name>A0A4Y9L020_9BRAD</name>
<protein>
    <recommendedName>
        <fullName evidence="3">N-acetyltransferase domain-containing protein</fullName>
    </recommendedName>
</protein>
<dbReference type="AlphaFoldDB" id="A0A4Y9L020"/>
<organism evidence="1 2">
    <name type="scientific">Bradyrhizobium niftali</name>
    <dbReference type="NCBI Taxonomy" id="2560055"/>
    <lineage>
        <taxon>Bacteria</taxon>
        <taxon>Pseudomonadati</taxon>
        <taxon>Pseudomonadota</taxon>
        <taxon>Alphaproteobacteria</taxon>
        <taxon>Hyphomicrobiales</taxon>
        <taxon>Nitrobacteraceae</taxon>
        <taxon>Bradyrhizobium</taxon>
    </lineage>
</organism>
<evidence type="ECO:0008006" key="3">
    <source>
        <dbReference type="Google" id="ProtNLM"/>
    </source>
</evidence>
<accession>A0A4Y9L020</accession>
<comment type="caution">
    <text evidence="1">The sequence shown here is derived from an EMBL/GenBank/DDBJ whole genome shotgun (WGS) entry which is preliminary data.</text>
</comment>
<proteinExistence type="predicted"/>